<comment type="caution">
    <text evidence="2">The sequence shown here is derived from an EMBL/GenBank/DDBJ whole genome shotgun (WGS) entry which is preliminary data.</text>
</comment>
<organism evidence="2 3">
    <name type="scientific">Meloidogyne graminicola</name>
    <dbReference type="NCBI Taxonomy" id="189291"/>
    <lineage>
        <taxon>Eukaryota</taxon>
        <taxon>Metazoa</taxon>
        <taxon>Ecdysozoa</taxon>
        <taxon>Nematoda</taxon>
        <taxon>Chromadorea</taxon>
        <taxon>Rhabditida</taxon>
        <taxon>Tylenchina</taxon>
        <taxon>Tylenchomorpha</taxon>
        <taxon>Tylenchoidea</taxon>
        <taxon>Meloidogynidae</taxon>
        <taxon>Meloidogyninae</taxon>
        <taxon>Meloidogyne</taxon>
    </lineage>
</organism>
<dbReference type="GO" id="GO:0003676">
    <property type="term" value="F:nucleic acid binding"/>
    <property type="evidence" value="ECO:0007669"/>
    <property type="project" value="InterPro"/>
</dbReference>
<protein>
    <submittedName>
        <fullName evidence="2">HTH CENPB-type domain-containing protein</fullName>
    </submittedName>
</protein>
<reference evidence="2" key="1">
    <citation type="journal article" date="2020" name="Ecol. Evol.">
        <title>Genome structure and content of the rice root-knot nematode (Meloidogyne graminicola).</title>
        <authorList>
            <person name="Phan N.T."/>
            <person name="Danchin E.G.J."/>
            <person name="Klopp C."/>
            <person name="Perfus-Barbeoch L."/>
            <person name="Kozlowski D.K."/>
            <person name="Koutsovoulos G.D."/>
            <person name="Lopez-Roques C."/>
            <person name="Bouchez O."/>
            <person name="Zahm M."/>
            <person name="Besnard G."/>
            <person name="Bellafiore S."/>
        </authorList>
    </citation>
    <scope>NUCLEOTIDE SEQUENCE</scope>
    <source>
        <strain evidence="2">VN-18</strain>
    </source>
</reference>
<dbReference type="EMBL" id="JABEBT010000166">
    <property type="protein sequence ID" value="KAF7627141.1"/>
    <property type="molecule type" value="Genomic_DNA"/>
</dbReference>
<name>A0A8S9ZBH6_9BILA</name>
<gene>
    <name evidence="2" type="ORF">Mgra_00009590</name>
</gene>
<evidence type="ECO:0000313" key="2">
    <source>
        <dbReference type="EMBL" id="KAF7627141.1"/>
    </source>
</evidence>
<sequence length="181" mass="20724">MQVLGNFFFESRLLVWDGFRCHISDDTKKTLKRLAVHTAIVPGGTTKFIQPPDLAWNGPFKKYIHEMHSNWMLHTDKPTTSSGNLKAPPMEIYLDWILSSWELLSKDVIANSFVACGITKEADGKFDDAIHVFKTYGAIPNGIDILRKRRQEKECQEVTSLVEEIDLNEEENYDSDFSIEV</sequence>
<dbReference type="AlphaFoldDB" id="A0A8S9ZBH6"/>
<feature type="domain" description="DDE-1" evidence="1">
    <location>
        <begin position="11"/>
        <end position="113"/>
    </location>
</feature>
<dbReference type="Proteomes" id="UP000605970">
    <property type="component" value="Unassembled WGS sequence"/>
</dbReference>
<dbReference type="Pfam" id="PF03184">
    <property type="entry name" value="DDE_1"/>
    <property type="match status" value="1"/>
</dbReference>
<dbReference type="InterPro" id="IPR004875">
    <property type="entry name" value="DDE_SF_endonuclease_dom"/>
</dbReference>
<proteinExistence type="predicted"/>
<evidence type="ECO:0000313" key="3">
    <source>
        <dbReference type="Proteomes" id="UP000605970"/>
    </source>
</evidence>
<keyword evidence="3" id="KW-1185">Reference proteome</keyword>
<evidence type="ECO:0000259" key="1">
    <source>
        <dbReference type="Pfam" id="PF03184"/>
    </source>
</evidence>
<accession>A0A8S9ZBH6</accession>
<dbReference type="OrthoDB" id="5859790at2759"/>